<dbReference type="InterPro" id="IPR016540">
    <property type="entry name" value="UCP008459"/>
</dbReference>
<dbReference type="PANTHER" id="PTHR31131">
    <property type="entry name" value="CHROMOSOME 1, WHOLE GENOME SHOTGUN SEQUENCE"/>
    <property type="match status" value="1"/>
</dbReference>
<dbReference type="InterPro" id="IPR045865">
    <property type="entry name" value="ACT-like_dom_sf"/>
</dbReference>
<dbReference type="Gene3D" id="3.30.2130.10">
    <property type="entry name" value="VC0802-like"/>
    <property type="match status" value="1"/>
</dbReference>
<dbReference type="PIRSF" id="PIRSF008459">
    <property type="entry name" value="UCP008459"/>
    <property type="match status" value="1"/>
</dbReference>
<dbReference type="SUPFAM" id="SSF55021">
    <property type="entry name" value="ACT-like"/>
    <property type="match status" value="2"/>
</dbReference>
<dbReference type="Pfam" id="PF13840">
    <property type="entry name" value="ACT_7"/>
    <property type="match status" value="1"/>
</dbReference>
<accession>A0A5C5FR49</accession>
<organism evidence="2 3">
    <name type="scientific">Rhodotorula diobovata</name>
    <dbReference type="NCBI Taxonomy" id="5288"/>
    <lineage>
        <taxon>Eukaryota</taxon>
        <taxon>Fungi</taxon>
        <taxon>Dikarya</taxon>
        <taxon>Basidiomycota</taxon>
        <taxon>Pucciniomycotina</taxon>
        <taxon>Microbotryomycetes</taxon>
        <taxon>Sporidiobolales</taxon>
        <taxon>Sporidiobolaceae</taxon>
        <taxon>Rhodotorula</taxon>
    </lineage>
</organism>
<dbReference type="Proteomes" id="UP000311382">
    <property type="component" value="Unassembled WGS sequence"/>
</dbReference>
<proteinExistence type="predicted"/>
<feature type="domain" description="CASTOR ACT" evidence="1">
    <location>
        <begin position="79"/>
        <end position="136"/>
    </location>
</feature>
<evidence type="ECO:0000313" key="2">
    <source>
        <dbReference type="EMBL" id="TNY19348.1"/>
    </source>
</evidence>
<dbReference type="OrthoDB" id="58529at2759"/>
<dbReference type="PANTHER" id="PTHR31131:SF6">
    <property type="entry name" value="CASTOR ACT DOMAIN-CONTAINING PROTEIN"/>
    <property type="match status" value="1"/>
</dbReference>
<dbReference type="GO" id="GO:0006520">
    <property type="term" value="P:amino acid metabolic process"/>
    <property type="evidence" value="ECO:0007669"/>
    <property type="project" value="UniProtKB-ARBA"/>
</dbReference>
<dbReference type="InterPro" id="IPR027795">
    <property type="entry name" value="CASTOR_ACT_dom"/>
</dbReference>
<gene>
    <name evidence="2" type="ORF">DMC30DRAFT_379068</name>
</gene>
<dbReference type="InterPro" id="IPR051719">
    <property type="entry name" value="CASTOR_mTORC1"/>
</dbReference>
<evidence type="ECO:0000259" key="1">
    <source>
        <dbReference type="Pfam" id="PF13840"/>
    </source>
</evidence>
<evidence type="ECO:0000313" key="3">
    <source>
        <dbReference type="Proteomes" id="UP000311382"/>
    </source>
</evidence>
<keyword evidence="3" id="KW-1185">Reference proteome</keyword>
<dbReference type="EMBL" id="SOZI01000098">
    <property type="protein sequence ID" value="TNY19348.1"/>
    <property type="molecule type" value="Genomic_DNA"/>
</dbReference>
<dbReference type="AlphaFoldDB" id="A0A5C5FR49"/>
<reference evidence="2 3" key="1">
    <citation type="submission" date="2019-03" db="EMBL/GenBank/DDBJ databases">
        <title>Rhodosporidium diobovatum UCD-FST 08-225 genome sequencing, assembly, and annotation.</title>
        <authorList>
            <person name="Fakankun I.U."/>
            <person name="Fristensky B."/>
            <person name="Levin D.B."/>
        </authorList>
    </citation>
    <scope>NUCLEOTIDE SEQUENCE [LARGE SCALE GENOMIC DNA]</scope>
    <source>
        <strain evidence="2 3">UCD-FST 08-225</strain>
    </source>
</reference>
<dbReference type="GO" id="GO:0046394">
    <property type="term" value="P:carboxylic acid biosynthetic process"/>
    <property type="evidence" value="ECO:0007669"/>
    <property type="project" value="UniProtKB-ARBA"/>
</dbReference>
<name>A0A5C5FR49_9BASI</name>
<protein>
    <submittedName>
        <fullName evidence="2">ACT domain-containing protein</fullName>
    </submittedName>
</protein>
<sequence length="144" mass="15440">MAALDLSSPALELSFLPTPLSVIQLKPSQAIPSKLLQALTGAGDAHSFVSITRCPDEISIILPASQFEELYPPTSLGPWTTLKVAGPMDLSLTGILNELTGPLKTAQVPIFASSTWNTDYVLIEERHKEAARAALEQAGWKFAP</sequence>
<comment type="caution">
    <text evidence="2">The sequence shown here is derived from an EMBL/GenBank/DDBJ whole genome shotgun (WGS) entry which is preliminary data.</text>
</comment>